<name>A0A1H1UNE4_9GAMM</name>
<feature type="chain" id="PRO_5009262391" evidence="6">
    <location>
        <begin position="21"/>
        <end position="449"/>
    </location>
</feature>
<dbReference type="GO" id="GO:0046872">
    <property type="term" value="F:metal ion binding"/>
    <property type="evidence" value="ECO:0007669"/>
    <property type="project" value="InterPro"/>
</dbReference>
<evidence type="ECO:0000259" key="7">
    <source>
        <dbReference type="Pfam" id="PF00675"/>
    </source>
</evidence>
<dbReference type="Pfam" id="PF00675">
    <property type="entry name" value="Peptidase_M16"/>
    <property type="match status" value="1"/>
</dbReference>
<reference evidence="10" key="1">
    <citation type="submission" date="2016-10" db="EMBL/GenBank/DDBJ databases">
        <authorList>
            <person name="Varghese N."/>
            <person name="Submissions S."/>
        </authorList>
    </citation>
    <scope>NUCLEOTIDE SEQUENCE [LARGE SCALE GENOMIC DNA]</scope>
    <source>
        <strain evidence="10">JCM 14963</strain>
    </source>
</reference>
<dbReference type="PANTHER" id="PTHR43690:SF17">
    <property type="entry name" value="PROTEIN YHJJ"/>
    <property type="match status" value="1"/>
</dbReference>
<evidence type="ECO:0000256" key="5">
    <source>
        <dbReference type="ARBA" id="ARBA00023049"/>
    </source>
</evidence>
<evidence type="ECO:0000259" key="8">
    <source>
        <dbReference type="Pfam" id="PF05193"/>
    </source>
</evidence>
<dbReference type="InterPro" id="IPR050626">
    <property type="entry name" value="Peptidase_M16"/>
</dbReference>
<dbReference type="EMBL" id="LT629763">
    <property type="protein sequence ID" value="SDS73726.1"/>
    <property type="molecule type" value="Genomic_DNA"/>
</dbReference>
<dbReference type="PANTHER" id="PTHR43690">
    <property type="entry name" value="NARDILYSIN"/>
    <property type="match status" value="1"/>
</dbReference>
<keyword evidence="5" id="KW-0482">Metalloprotease</keyword>
<evidence type="ECO:0000313" key="9">
    <source>
        <dbReference type="EMBL" id="SDS73726.1"/>
    </source>
</evidence>
<dbReference type="InterPro" id="IPR011765">
    <property type="entry name" value="Pept_M16_N"/>
</dbReference>
<evidence type="ECO:0000256" key="6">
    <source>
        <dbReference type="SAM" id="SignalP"/>
    </source>
</evidence>
<keyword evidence="4" id="KW-0862">Zinc</keyword>
<dbReference type="GO" id="GO:0008237">
    <property type="term" value="F:metallopeptidase activity"/>
    <property type="evidence" value="ECO:0007669"/>
    <property type="project" value="UniProtKB-KW"/>
</dbReference>
<dbReference type="RefSeq" id="WP_092287313.1">
    <property type="nucleotide sequence ID" value="NZ_LT629763.1"/>
</dbReference>
<comment type="similarity">
    <text evidence="1">Belongs to the peptidase M16 family.</text>
</comment>
<dbReference type="InterPro" id="IPR011249">
    <property type="entry name" value="Metalloenz_LuxS/M16"/>
</dbReference>
<keyword evidence="3" id="KW-0378">Hydrolase</keyword>
<sequence>MLRLISLLFAFALLPLAAVADESRQPTHSYTLDNGLKVIIREDHRAPVVASQVWYKVGGSDEPPGQTGLSHALEHMMFKGSKNLEPGQASKLLGSLGASENAMTTRDYTAYYQTLSRDQLPVALELEAERMHQLTLPEDEFLKEIEVIKEERRMRVDDNPNGLAYERFLTQAYMASPYGQPVIGWMHDLDRMQIEDLRAWYRAHYVPANATLVIVGDVYPETVKPLVERYFGVVPARTPVPIRTPLELPAGGERSLVQHLDVQLPSLLLGFNVPSLGTSTQTWEVHALRLLDAVLDGGYSARLPSNLERGSNIATSAGTNYDPFSRGDSLFTLSGIPNLSRDVSLQQLEDALWDQIEQIKQTPPSAEELQRVQAQLVAGLVFAQDDITAQATRIGALESVGLSWHLIDQDVSALQAITPEQVSEVARRYLVRDRLTRTTLLPLAKEAQP</sequence>
<proteinExistence type="inferred from homology"/>
<feature type="signal peptide" evidence="6">
    <location>
        <begin position="1"/>
        <end position="20"/>
    </location>
</feature>
<evidence type="ECO:0000256" key="3">
    <source>
        <dbReference type="ARBA" id="ARBA00022801"/>
    </source>
</evidence>
<organism evidence="9 10">
    <name type="scientific">Halopseudomonas sabulinigri</name>
    <dbReference type="NCBI Taxonomy" id="472181"/>
    <lineage>
        <taxon>Bacteria</taxon>
        <taxon>Pseudomonadati</taxon>
        <taxon>Pseudomonadota</taxon>
        <taxon>Gammaproteobacteria</taxon>
        <taxon>Pseudomonadales</taxon>
        <taxon>Pseudomonadaceae</taxon>
        <taxon>Halopseudomonas</taxon>
    </lineage>
</organism>
<feature type="domain" description="Peptidase M16 C-terminal" evidence="8">
    <location>
        <begin position="193"/>
        <end position="376"/>
    </location>
</feature>
<evidence type="ECO:0000256" key="4">
    <source>
        <dbReference type="ARBA" id="ARBA00022833"/>
    </source>
</evidence>
<dbReference type="GO" id="GO:0006508">
    <property type="term" value="P:proteolysis"/>
    <property type="evidence" value="ECO:0007669"/>
    <property type="project" value="UniProtKB-KW"/>
</dbReference>
<dbReference type="Gene3D" id="3.30.830.10">
    <property type="entry name" value="Metalloenzyme, LuxS/M16 peptidase-like"/>
    <property type="match status" value="2"/>
</dbReference>
<evidence type="ECO:0000256" key="2">
    <source>
        <dbReference type="ARBA" id="ARBA00022670"/>
    </source>
</evidence>
<dbReference type="SUPFAM" id="SSF63411">
    <property type="entry name" value="LuxS/MPP-like metallohydrolase"/>
    <property type="match status" value="2"/>
</dbReference>
<keyword evidence="6" id="KW-0732">Signal</keyword>
<feature type="domain" description="Peptidase M16 N-terminal" evidence="7">
    <location>
        <begin position="37"/>
        <end position="183"/>
    </location>
</feature>
<dbReference type="Proteomes" id="UP000243413">
    <property type="component" value="Chromosome I"/>
</dbReference>
<dbReference type="Pfam" id="PF05193">
    <property type="entry name" value="Peptidase_M16_C"/>
    <property type="match status" value="1"/>
</dbReference>
<dbReference type="STRING" id="472181.SAMN05216271_2606"/>
<evidence type="ECO:0000256" key="1">
    <source>
        <dbReference type="ARBA" id="ARBA00007261"/>
    </source>
</evidence>
<keyword evidence="2 9" id="KW-0645">Protease</keyword>
<dbReference type="InterPro" id="IPR007863">
    <property type="entry name" value="Peptidase_M16_C"/>
</dbReference>
<protein>
    <submittedName>
        <fullName evidence="9">Zinc protease</fullName>
    </submittedName>
</protein>
<dbReference type="AlphaFoldDB" id="A0A1H1UNE4"/>
<dbReference type="OrthoDB" id="9811314at2"/>
<gene>
    <name evidence="9" type="ORF">SAMN05216271_2606</name>
</gene>
<accession>A0A1H1UNE4</accession>
<evidence type="ECO:0000313" key="10">
    <source>
        <dbReference type="Proteomes" id="UP000243413"/>
    </source>
</evidence>